<evidence type="ECO:0000313" key="1">
    <source>
        <dbReference type="EMBL" id="QOX64158.1"/>
    </source>
</evidence>
<gene>
    <name evidence="1" type="ORF">FRZ06_12820</name>
</gene>
<dbReference type="EMBL" id="CP042469">
    <property type="protein sequence ID" value="QOX64158.1"/>
    <property type="molecule type" value="Genomic_DNA"/>
</dbReference>
<proteinExistence type="predicted"/>
<evidence type="ECO:0000313" key="2">
    <source>
        <dbReference type="Proteomes" id="UP000594014"/>
    </source>
</evidence>
<keyword evidence="2" id="KW-1185">Reference proteome</keyword>
<organism evidence="1 2">
    <name type="scientific">Anoxybacterium hadale</name>
    <dbReference type="NCBI Taxonomy" id="3408580"/>
    <lineage>
        <taxon>Bacteria</taxon>
        <taxon>Bacillati</taxon>
        <taxon>Bacillota</taxon>
        <taxon>Clostridia</taxon>
        <taxon>Peptostreptococcales</taxon>
        <taxon>Anaerovoracaceae</taxon>
        <taxon>Anoxybacterium</taxon>
    </lineage>
</organism>
<dbReference type="Proteomes" id="UP000594014">
    <property type="component" value="Chromosome"/>
</dbReference>
<reference evidence="1" key="1">
    <citation type="submission" date="2019-08" db="EMBL/GenBank/DDBJ databases">
        <title>Genome sequence of Clostridiales bacterium MT110.</title>
        <authorList>
            <person name="Cao J."/>
        </authorList>
    </citation>
    <scope>NUCLEOTIDE SEQUENCE</scope>
    <source>
        <strain evidence="1">MT110</strain>
    </source>
</reference>
<sequence>MEREEGMVIEAKANIAKIKAAKHGECKSCGACPGNDSAIVTAKNEVGAVPGQRVIFEMNETNSLKGAFVVFVLPLIAVFLGAVLGGILVGLAGYPEAPGRVFGGIAAFAAAAAFIKIFDHYVGKKEKSLPVIIRIL</sequence>
<accession>A0ACD1AD00</accession>
<name>A0ACD1AD00_9FIRM</name>
<protein>
    <submittedName>
        <fullName evidence="1">SoxR reducing system RseC family protein</fullName>
    </submittedName>
</protein>